<protein>
    <submittedName>
        <fullName evidence="9">3'-5' exoribonuclease 1</fullName>
    </submittedName>
</protein>
<feature type="compositionally biased region" description="Polar residues" evidence="7">
    <location>
        <begin position="502"/>
        <end position="512"/>
    </location>
</feature>
<feature type="region of interest" description="Disordered" evidence="7">
    <location>
        <begin position="489"/>
        <end position="526"/>
    </location>
</feature>
<dbReference type="InterPro" id="IPR003034">
    <property type="entry name" value="SAP_dom"/>
</dbReference>
<feature type="compositionally biased region" description="Low complexity" evidence="7">
    <location>
        <begin position="409"/>
        <end position="420"/>
    </location>
</feature>
<keyword evidence="5" id="KW-0269">Exonuclease</keyword>
<evidence type="ECO:0000313" key="9">
    <source>
        <dbReference type="EMBL" id="GJJ70550.1"/>
    </source>
</evidence>
<dbReference type="Pfam" id="PF00929">
    <property type="entry name" value="RNase_T"/>
    <property type="match status" value="1"/>
</dbReference>
<dbReference type="GO" id="GO:0031047">
    <property type="term" value="P:regulatory ncRNA-mediated gene silencing"/>
    <property type="evidence" value="ECO:0007669"/>
    <property type="project" value="UniProtKB-KW"/>
</dbReference>
<dbReference type="InterPro" id="IPR036397">
    <property type="entry name" value="RNaseH_sf"/>
</dbReference>
<proteinExistence type="predicted"/>
<feature type="region of interest" description="Disordered" evidence="7">
    <location>
        <begin position="37"/>
        <end position="104"/>
    </location>
</feature>
<accession>A0A9P3H5V3</accession>
<keyword evidence="3" id="KW-0540">Nuclease</keyword>
<dbReference type="Pfam" id="PF02037">
    <property type="entry name" value="SAP"/>
    <property type="match status" value="1"/>
</dbReference>
<dbReference type="PROSITE" id="PS50800">
    <property type="entry name" value="SAP"/>
    <property type="match status" value="1"/>
</dbReference>
<reference evidence="9" key="1">
    <citation type="submission" date="2021-11" db="EMBL/GenBank/DDBJ databases">
        <authorList>
            <person name="Herlambang A."/>
            <person name="Guo Y."/>
            <person name="Takashima Y."/>
            <person name="Nishizawa T."/>
        </authorList>
    </citation>
    <scope>NUCLEOTIDE SEQUENCE</scope>
    <source>
        <strain evidence="9">E1425</strain>
    </source>
</reference>
<evidence type="ECO:0000256" key="3">
    <source>
        <dbReference type="ARBA" id="ARBA00022722"/>
    </source>
</evidence>
<dbReference type="InterPro" id="IPR012337">
    <property type="entry name" value="RNaseH-like_sf"/>
</dbReference>
<dbReference type="AlphaFoldDB" id="A0A9P3H5V3"/>
<comment type="subcellular location">
    <subcellularLocation>
        <location evidence="1">Cytoplasm</location>
    </subcellularLocation>
</comment>
<dbReference type="InterPro" id="IPR013520">
    <property type="entry name" value="Ribonucl_H"/>
</dbReference>
<dbReference type="EMBL" id="BQFW01000004">
    <property type="protein sequence ID" value="GJJ70550.1"/>
    <property type="molecule type" value="Genomic_DNA"/>
</dbReference>
<feature type="compositionally biased region" description="Polar residues" evidence="7">
    <location>
        <begin position="70"/>
        <end position="79"/>
    </location>
</feature>
<name>A0A9P3H5V3_9FUNG</name>
<reference evidence="9" key="2">
    <citation type="journal article" date="2022" name="Microbiol. Resour. Announc.">
        <title>Whole-Genome Sequence of Entomortierella parvispora E1425, a Mucoromycotan Fungus Associated with Burkholderiaceae-Related Endosymbiotic Bacteria.</title>
        <authorList>
            <person name="Herlambang A."/>
            <person name="Guo Y."/>
            <person name="Takashima Y."/>
            <person name="Narisawa K."/>
            <person name="Ohta H."/>
            <person name="Nishizawa T."/>
        </authorList>
    </citation>
    <scope>NUCLEOTIDE SEQUENCE</scope>
    <source>
        <strain evidence="9">E1425</strain>
    </source>
</reference>
<dbReference type="GO" id="GO:0003676">
    <property type="term" value="F:nucleic acid binding"/>
    <property type="evidence" value="ECO:0007669"/>
    <property type="project" value="InterPro"/>
</dbReference>
<feature type="compositionally biased region" description="Basic residues" evidence="7">
    <location>
        <begin position="226"/>
        <end position="251"/>
    </location>
</feature>
<gene>
    <name evidence="9" type="ORF">EMPS_02899</name>
</gene>
<dbReference type="InterPro" id="IPR051274">
    <property type="entry name" value="3-5_Exoribonuclease"/>
</dbReference>
<sequence>MASVDDIRDQLRSLGLESRGNRATLKERLRKYLKLHPEIKRSLSGQGSDNDSEEDENGQGSGKDLKGGDSHSSTIQTVRDINKSEQEIGDDTSHGSDRTASGALSKELHQNSRYDYYLCFDVEATCEKGFSFEFPNEVIEFPVVLLDGSTLEVVDEFQSYVRPTYRPTLSEFCVELTGIQQETIDAAPTFTEMLILFDEWLTKHGIILGEHPLAHLGQCTKEKTQKNRSNKQQKHPSKTRSRPSNNKKGRNPHQETSTFGSPEPQHGPTALNDFVYGATFCFVCDGPFDIRDFIQKQCIHSDILRPSYFAKPFLDIRTLFRDYFGLIHWLNLEGMLRFLGETFQGRQHSGICDARMVALIAKRLAHGFKSLPKSVRSIQEAKNKKAKRVSQSGGGDSTHTPTNKDPNVQQGDGEQQGQEQEQQKEESDEGDPIFREENQDKISPQWSVEKMVKMSQGCVLKANRVIDPSIPARMIPFYRLETVDASDSEITNDDTTHENQDRSGTSHCSAKSTAEDKTSVVGSTDVELDDTKGDEAISSDISEILTIQTFLPKDNDLYQTEDEEETRENESFVQESRFAALMLE</sequence>
<feature type="region of interest" description="Disordered" evidence="7">
    <location>
        <begin position="219"/>
        <end position="266"/>
    </location>
</feature>
<evidence type="ECO:0000256" key="7">
    <source>
        <dbReference type="SAM" id="MobiDB-lite"/>
    </source>
</evidence>
<feature type="region of interest" description="Disordered" evidence="7">
    <location>
        <begin position="379"/>
        <end position="447"/>
    </location>
</feature>
<evidence type="ECO:0000256" key="2">
    <source>
        <dbReference type="ARBA" id="ARBA00022490"/>
    </source>
</evidence>
<evidence type="ECO:0000256" key="5">
    <source>
        <dbReference type="ARBA" id="ARBA00022839"/>
    </source>
</evidence>
<evidence type="ECO:0000256" key="6">
    <source>
        <dbReference type="ARBA" id="ARBA00023158"/>
    </source>
</evidence>
<dbReference type="GO" id="GO:0000175">
    <property type="term" value="F:3'-5'-RNA exonuclease activity"/>
    <property type="evidence" value="ECO:0007669"/>
    <property type="project" value="InterPro"/>
</dbReference>
<organism evidence="9 10">
    <name type="scientific">Entomortierella parvispora</name>
    <dbReference type="NCBI Taxonomy" id="205924"/>
    <lineage>
        <taxon>Eukaryota</taxon>
        <taxon>Fungi</taxon>
        <taxon>Fungi incertae sedis</taxon>
        <taxon>Mucoromycota</taxon>
        <taxon>Mortierellomycotina</taxon>
        <taxon>Mortierellomycetes</taxon>
        <taxon>Mortierellales</taxon>
        <taxon>Mortierellaceae</taxon>
        <taxon>Entomortierella</taxon>
    </lineage>
</organism>
<dbReference type="InterPro" id="IPR047201">
    <property type="entry name" value="ERI-1_3'hExo-like"/>
</dbReference>
<dbReference type="SMART" id="SM00479">
    <property type="entry name" value="EXOIII"/>
    <property type="match status" value="1"/>
</dbReference>
<comment type="caution">
    <text evidence="9">The sequence shown here is derived from an EMBL/GenBank/DDBJ whole genome shotgun (WGS) entry which is preliminary data.</text>
</comment>
<feature type="domain" description="SAP" evidence="8">
    <location>
        <begin position="1"/>
        <end position="33"/>
    </location>
</feature>
<feature type="compositionally biased region" description="Polar residues" evidence="7">
    <location>
        <begin position="397"/>
        <end position="408"/>
    </location>
</feature>
<evidence type="ECO:0000259" key="8">
    <source>
        <dbReference type="PROSITE" id="PS50800"/>
    </source>
</evidence>
<keyword evidence="10" id="KW-1185">Reference proteome</keyword>
<dbReference type="SUPFAM" id="SSF53098">
    <property type="entry name" value="Ribonuclease H-like"/>
    <property type="match status" value="2"/>
</dbReference>
<evidence type="ECO:0000256" key="1">
    <source>
        <dbReference type="ARBA" id="ARBA00004496"/>
    </source>
</evidence>
<dbReference type="PANTHER" id="PTHR23044:SF61">
    <property type="entry name" value="3'-5' EXORIBONUCLEASE 1-RELATED"/>
    <property type="match status" value="1"/>
</dbReference>
<feature type="region of interest" description="Disordered" evidence="7">
    <location>
        <begin position="1"/>
        <end position="20"/>
    </location>
</feature>
<evidence type="ECO:0000313" key="10">
    <source>
        <dbReference type="Proteomes" id="UP000827284"/>
    </source>
</evidence>
<feature type="compositionally biased region" description="Basic and acidic residues" evidence="7">
    <location>
        <begin position="1"/>
        <end position="11"/>
    </location>
</feature>
<dbReference type="GO" id="GO:0005737">
    <property type="term" value="C:cytoplasm"/>
    <property type="evidence" value="ECO:0007669"/>
    <property type="project" value="UniProtKB-SubCell"/>
</dbReference>
<dbReference type="Proteomes" id="UP000827284">
    <property type="component" value="Unassembled WGS sequence"/>
</dbReference>
<dbReference type="CDD" id="cd06133">
    <property type="entry name" value="ERI-1_3'hExo_like"/>
    <property type="match status" value="1"/>
</dbReference>
<dbReference type="PANTHER" id="PTHR23044">
    <property type="entry name" value="3'-5' EXONUCLEASE ERI1-RELATED"/>
    <property type="match status" value="1"/>
</dbReference>
<keyword evidence="4" id="KW-0378">Hydrolase</keyword>
<dbReference type="Gene3D" id="3.30.420.10">
    <property type="entry name" value="Ribonuclease H-like superfamily/Ribonuclease H"/>
    <property type="match status" value="1"/>
</dbReference>
<keyword evidence="2" id="KW-0963">Cytoplasm</keyword>
<dbReference type="OrthoDB" id="448399at2759"/>
<keyword evidence="6" id="KW-0943">RNA-mediated gene silencing</keyword>
<evidence type="ECO:0000256" key="4">
    <source>
        <dbReference type="ARBA" id="ARBA00022801"/>
    </source>
</evidence>
<feature type="compositionally biased region" description="Basic and acidic residues" evidence="7">
    <location>
        <begin position="80"/>
        <end position="97"/>
    </location>
</feature>